<protein>
    <recommendedName>
        <fullName evidence="4">HNH endonuclease</fullName>
    </recommendedName>
</protein>
<evidence type="ECO:0000313" key="3">
    <source>
        <dbReference type="Proteomes" id="UP001603013"/>
    </source>
</evidence>
<name>A0ABW6YLQ6_9ACTN</name>
<feature type="region of interest" description="Disordered" evidence="1">
    <location>
        <begin position="106"/>
        <end position="137"/>
    </location>
</feature>
<dbReference type="Proteomes" id="UP001603013">
    <property type="component" value="Unassembled WGS sequence"/>
</dbReference>
<reference evidence="2 3" key="1">
    <citation type="submission" date="2024-10" db="EMBL/GenBank/DDBJ databases">
        <title>The Natural Products Discovery Center: Release of the First 8490 Sequenced Strains for Exploring Actinobacteria Biosynthetic Diversity.</title>
        <authorList>
            <person name="Kalkreuter E."/>
            <person name="Kautsar S.A."/>
            <person name="Yang D."/>
            <person name="Bader C.D."/>
            <person name="Teijaro C.N."/>
            <person name="Fluegel L."/>
            <person name="Davis C.M."/>
            <person name="Simpson J.R."/>
            <person name="Lauterbach L."/>
            <person name="Steele A.D."/>
            <person name="Gui C."/>
            <person name="Meng S."/>
            <person name="Li G."/>
            <person name="Viehrig K."/>
            <person name="Ye F."/>
            <person name="Su P."/>
            <person name="Kiefer A.F."/>
            <person name="Nichols A."/>
            <person name="Cepeda A.J."/>
            <person name="Yan W."/>
            <person name="Fan B."/>
            <person name="Jiang Y."/>
            <person name="Adhikari A."/>
            <person name="Zheng C.-J."/>
            <person name="Schuster L."/>
            <person name="Cowan T.M."/>
            <person name="Smanski M.J."/>
            <person name="Chevrette M.G."/>
            <person name="De Carvalho L.P.S."/>
            <person name="Shen B."/>
        </authorList>
    </citation>
    <scope>NUCLEOTIDE SEQUENCE [LARGE SCALE GENOMIC DNA]</scope>
    <source>
        <strain evidence="2 3">NPDC015755</strain>
    </source>
</reference>
<organism evidence="2 3">
    <name type="scientific">Streptomyces lateritius</name>
    <dbReference type="NCBI Taxonomy" id="67313"/>
    <lineage>
        <taxon>Bacteria</taxon>
        <taxon>Bacillati</taxon>
        <taxon>Actinomycetota</taxon>
        <taxon>Actinomycetes</taxon>
        <taxon>Kitasatosporales</taxon>
        <taxon>Streptomycetaceae</taxon>
        <taxon>Streptomyces</taxon>
    </lineage>
</organism>
<dbReference type="RefSeq" id="WP_391937517.1">
    <property type="nucleotide sequence ID" value="NZ_JBIBSM010000024.1"/>
</dbReference>
<comment type="caution">
    <text evidence="2">The sequence shown here is derived from an EMBL/GenBank/DDBJ whole genome shotgun (WGS) entry which is preliminary data.</text>
</comment>
<accession>A0ABW6YLQ6</accession>
<feature type="region of interest" description="Disordered" evidence="1">
    <location>
        <begin position="21"/>
        <end position="40"/>
    </location>
</feature>
<sequence>MFLRFGRGHMQPLLEAIGNPRRDAADAREAAEAKARQEEYKAQVRRAVEEKAAEREAHRPTCARCGVKFTDARWKATGDYPKPGSRWHPTLCGECQAKAIAAEEWDDGERQGHDDQVAEVPEQKAGGWLSRMRSWPG</sequence>
<keyword evidence="3" id="KW-1185">Reference proteome</keyword>
<evidence type="ECO:0000256" key="1">
    <source>
        <dbReference type="SAM" id="MobiDB-lite"/>
    </source>
</evidence>
<dbReference type="EMBL" id="JBIBSM010000024">
    <property type="protein sequence ID" value="MFF8280663.1"/>
    <property type="molecule type" value="Genomic_DNA"/>
</dbReference>
<evidence type="ECO:0008006" key="4">
    <source>
        <dbReference type="Google" id="ProtNLM"/>
    </source>
</evidence>
<evidence type="ECO:0000313" key="2">
    <source>
        <dbReference type="EMBL" id="MFF8280663.1"/>
    </source>
</evidence>
<gene>
    <name evidence="2" type="ORF">ACF05T_32100</name>
</gene>
<proteinExistence type="predicted"/>